<dbReference type="FunFam" id="3.30.160.60:FF:001480">
    <property type="entry name" value="Si:cabz01071911.3"/>
    <property type="match status" value="1"/>
</dbReference>
<dbReference type="InterPro" id="IPR036236">
    <property type="entry name" value="Znf_C2H2_sf"/>
</dbReference>
<dbReference type="PROSITE" id="PS00028">
    <property type="entry name" value="ZINC_FINGER_C2H2_1"/>
    <property type="match status" value="7"/>
</dbReference>
<dbReference type="SUPFAM" id="SSF57716">
    <property type="entry name" value="Glucocorticoid receptor-like (DNA-binding domain)"/>
    <property type="match status" value="1"/>
</dbReference>
<dbReference type="PANTHER" id="PTHR19818">
    <property type="entry name" value="ZINC FINGER PROTEIN ZIC AND GLI"/>
    <property type="match status" value="1"/>
</dbReference>
<feature type="domain" description="C2H2-type" evidence="13">
    <location>
        <begin position="253"/>
        <end position="280"/>
    </location>
</feature>
<dbReference type="FunFam" id="3.30.160.60:FF:000557">
    <property type="entry name" value="zinc finger and SCAN domain-containing protein 29"/>
    <property type="match status" value="1"/>
</dbReference>
<dbReference type="Pfam" id="PF00096">
    <property type="entry name" value="zf-C2H2"/>
    <property type="match status" value="5"/>
</dbReference>
<reference evidence="16" key="1">
    <citation type="submission" date="2010-06" db="EMBL/GenBank/DDBJ databases">
        <authorList>
            <person name="Jiang H."/>
            <person name="Abraham K."/>
            <person name="Ali S."/>
            <person name="Alsbrooks S.L."/>
            <person name="Anim B.N."/>
            <person name="Anosike U.S."/>
            <person name="Attaway T."/>
            <person name="Bandaranaike D.P."/>
            <person name="Battles P.K."/>
            <person name="Bell S.N."/>
            <person name="Bell A.V."/>
            <person name="Beltran B."/>
            <person name="Bickham C."/>
            <person name="Bustamante Y."/>
            <person name="Caleb T."/>
            <person name="Canada A."/>
            <person name="Cardenas V."/>
            <person name="Carter K."/>
            <person name="Chacko J."/>
            <person name="Chandrabose M.N."/>
            <person name="Chavez D."/>
            <person name="Chavez A."/>
            <person name="Chen L."/>
            <person name="Chu H.-S."/>
            <person name="Claassen K.J."/>
            <person name="Cockrell R."/>
            <person name="Collins M."/>
            <person name="Cooper J.A."/>
            <person name="Cree A."/>
            <person name="Curry S.M."/>
            <person name="Da Y."/>
            <person name="Dao M.D."/>
            <person name="Das B."/>
            <person name="Davila M.-L."/>
            <person name="Davy-Carroll L."/>
            <person name="Denson S."/>
            <person name="Dinh H."/>
            <person name="Ebong V.E."/>
            <person name="Edwards J.R."/>
            <person name="Egan A."/>
            <person name="El-Daye J."/>
            <person name="Escobedo L."/>
            <person name="Fernandez S."/>
            <person name="Fernando P.R."/>
            <person name="Flagg N."/>
            <person name="Forbes L.D."/>
            <person name="Fowler R.G."/>
            <person name="Fu Q."/>
            <person name="Gabisi R.A."/>
            <person name="Ganer J."/>
            <person name="Garbino Pronczuk A."/>
            <person name="Garcia R.M."/>
            <person name="Garner T."/>
            <person name="Garrett T.E."/>
            <person name="Gonzalez D.A."/>
            <person name="Hamid H."/>
            <person name="Hawkins E.S."/>
            <person name="Hirani K."/>
            <person name="Hogues M.E."/>
            <person name="Hollins B."/>
            <person name="Hsiao C.-H."/>
            <person name="Jabil R."/>
            <person name="James M.L."/>
            <person name="Jhangiani S.N."/>
            <person name="Johnson B."/>
            <person name="Johnson Q."/>
            <person name="Joshi V."/>
            <person name="Kalu J.B."/>
            <person name="Kam C."/>
            <person name="Kashfia A."/>
            <person name="Keebler J."/>
            <person name="Kisamo H."/>
            <person name="Kovar C.L."/>
            <person name="Lago L.A."/>
            <person name="Lai C.-Y."/>
            <person name="Laidlaw J."/>
            <person name="Lara F."/>
            <person name="Le T.-K."/>
            <person name="Lee S.L."/>
            <person name="Legall F.H."/>
            <person name="Lemon S.J."/>
            <person name="Lewis L.R."/>
            <person name="Li B."/>
            <person name="Liu Y."/>
            <person name="Liu Y.-S."/>
            <person name="Lopez J."/>
            <person name="Lozado R.J."/>
            <person name="Lu J."/>
            <person name="Madu R.C."/>
            <person name="Maheshwari M."/>
            <person name="Maheshwari R."/>
            <person name="Malloy K."/>
            <person name="Martinez E."/>
            <person name="Mathew T."/>
            <person name="Mercado I.C."/>
            <person name="Mercado C."/>
            <person name="Meyer B."/>
            <person name="Montgomery K."/>
            <person name="Morgan M.B."/>
            <person name="Munidasa M."/>
            <person name="Nazareth L.V."/>
            <person name="Nelson J."/>
            <person name="Ng B.M."/>
            <person name="Nguyen N.B."/>
            <person name="Nguyen P.Q."/>
            <person name="Nguyen T."/>
            <person name="Obregon M."/>
            <person name="Okwuonu G.O."/>
            <person name="Onwere C.G."/>
            <person name="Orozco G."/>
            <person name="Parra A."/>
            <person name="Patel S."/>
            <person name="Patil S."/>
            <person name="Perez A."/>
            <person name="Perez Y."/>
            <person name="Pham C."/>
            <person name="Primus E.L."/>
            <person name="Pu L.-L."/>
            <person name="Puazo M."/>
            <person name="Qin X."/>
            <person name="Quiroz J.B."/>
            <person name="Reese J."/>
            <person name="Richards S."/>
            <person name="Rives C.M."/>
            <person name="Robberts R."/>
            <person name="Ruiz S.J."/>
            <person name="Ruiz M.J."/>
            <person name="Santibanez J."/>
            <person name="Schneider B.W."/>
            <person name="Sisson I."/>
            <person name="Smith M."/>
            <person name="Sodergren E."/>
            <person name="Song X.-Z."/>
            <person name="Song B.B."/>
            <person name="Summersgill H."/>
            <person name="Thelus R."/>
            <person name="Thornton R.D."/>
            <person name="Trejos Z.Y."/>
            <person name="Usmani K."/>
            <person name="Vattathil S."/>
            <person name="Villasana D."/>
            <person name="Walker D.L."/>
            <person name="Wang S."/>
            <person name="Wang K."/>
            <person name="White C.S."/>
            <person name="Williams A.C."/>
            <person name="Williamson J."/>
            <person name="Wilson K."/>
            <person name="Woghiren I.O."/>
            <person name="Woodworth J.R."/>
            <person name="Worley K.C."/>
            <person name="Wright R.A."/>
            <person name="Wu W."/>
            <person name="Young L."/>
            <person name="Zhang L."/>
            <person name="Zhang J."/>
            <person name="Zhu Y."/>
            <person name="Muzny D.M."/>
            <person name="Weinstock G."/>
            <person name="Gibbs R.A."/>
        </authorList>
    </citation>
    <scope>NUCLEOTIDE SEQUENCE [LARGE SCALE GENOMIC DNA]</scope>
    <source>
        <strain evidence="16">LSR1</strain>
    </source>
</reference>
<dbReference type="PROSITE" id="PS51915">
    <property type="entry name" value="ZAD"/>
    <property type="match status" value="1"/>
</dbReference>
<feature type="binding site" evidence="12">
    <location>
        <position position="19"/>
    </location>
    <ligand>
        <name>Zn(2+)</name>
        <dbReference type="ChEBI" id="CHEBI:29105"/>
    </ligand>
</feature>
<feature type="binding site" evidence="12">
    <location>
        <position position="16"/>
    </location>
    <ligand>
        <name>Zn(2+)</name>
        <dbReference type="ChEBI" id="CHEBI:29105"/>
    </ligand>
</feature>
<feature type="domain" description="C2H2-type" evidence="13">
    <location>
        <begin position="169"/>
        <end position="196"/>
    </location>
</feature>
<dbReference type="InterPro" id="IPR050329">
    <property type="entry name" value="GLI_C2H2-zinc-finger"/>
</dbReference>
<dbReference type="SMART" id="SM00868">
    <property type="entry name" value="zf-AD"/>
    <property type="match status" value="1"/>
</dbReference>
<keyword evidence="5 11" id="KW-0863">Zinc-finger</keyword>
<evidence type="ECO:0000256" key="5">
    <source>
        <dbReference type="ARBA" id="ARBA00022771"/>
    </source>
</evidence>
<dbReference type="GO" id="GO:0000978">
    <property type="term" value="F:RNA polymerase II cis-regulatory region sequence-specific DNA binding"/>
    <property type="evidence" value="ECO:0007669"/>
    <property type="project" value="TreeGrafter"/>
</dbReference>
<sequence>MEISDQMFSLSQSDICRLCGLSNSSRFLIYKKVDAAELTIADLINRYLPIQVSDDDEYPRTICSNCKCQLDMLVKFIDDLLDGQMFLKNVYKMYKSKQLSSAEYIPLVDERTTNFKNNINTKSNDVVFVCETCGLTLADKNDLKAHLKNHHEEQPSHSGTSTNKVAERFSCEHCMKTFAQKNGLNTHLKTHKGDKKYVCQVCKKSYYQNGNLQEHMRIHTGEKPFSCEYCSVSFRTSSQLKTHIRCHSGAKPYKCSVCGRSFPHNNTLKIHLRRHFNDRQYNCEYCPKKFFDHTSLVRHSRTHTGEKPYYCDVCNKDFATVTNFNKHRKVHMKDKNSTVWELTTKFQKGSSEIDYINATIINDNDLQPCDRTEDLFLISNQVKDLNSDMPSNSVNNLDDLLNVNTSFTSLNSISFNESILELAENIVP</sequence>
<keyword evidence="9" id="KW-0804">Transcription</keyword>
<evidence type="ECO:0000256" key="10">
    <source>
        <dbReference type="ARBA" id="ARBA00023242"/>
    </source>
</evidence>
<dbReference type="EnsemblMetazoa" id="XM_003246189.4">
    <property type="protein sequence ID" value="XP_003246237.1"/>
    <property type="gene ID" value="LOC100574980"/>
</dbReference>
<feature type="binding site" evidence="12">
    <location>
        <position position="63"/>
    </location>
    <ligand>
        <name>Zn(2+)</name>
        <dbReference type="ChEBI" id="CHEBI:29105"/>
    </ligand>
</feature>
<dbReference type="RefSeq" id="XP_003246237.1">
    <property type="nucleotide sequence ID" value="XM_003246189.3"/>
</dbReference>
<reference evidence="15" key="2">
    <citation type="submission" date="2022-06" db="UniProtKB">
        <authorList>
            <consortium name="EnsemblMetazoa"/>
        </authorList>
    </citation>
    <scope>IDENTIFICATION</scope>
</reference>
<evidence type="ECO:0000259" key="14">
    <source>
        <dbReference type="PROSITE" id="PS51915"/>
    </source>
</evidence>
<dbReference type="Pfam" id="PF13912">
    <property type="entry name" value="zf-C2H2_6"/>
    <property type="match status" value="1"/>
</dbReference>
<evidence type="ECO:0000256" key="11">
    <source>
        <dbReference type="PROSITE-ProRule" id="PRU00042"/>
    </source>
</evidence>
<dbReference type="Pfam" id="PF13894">
    <property type="entry name" value="zf-C2H2_4"/>
    <property type="match status" value="1"/>
</dbReference>
<feature type="domain" description="C2H2-type" evidence="13">
    <location>
        <begin position="128"/>
        <end position="155"/>
    </location>
</feature>
<dbReference type="Proteomes" id="UP000007819">
    <property type="component" value="Chromosome A1"/>
</dbReference>
<dbReference type="KEGG" id="api:100574980"/>
<dbReference type="SMART" id="SM00355">
    <property type="entry name" value="ZnF_C2H2"/>
    <property type="match status" value="7"/>
</dbReference>
<evidence type="ECO:0000256" key="12">
    <source>
        <dbReference type="PROSITE-ProRule" id="PRU01263"/>
    </source>
</evidence>
<protein>
    <submittedName>
        <fullName evidence="15">Uncharacterized protein</fullName>
    </submittedName>
</protein>
<dbReference type="InterPro" id="IPR012934">
    <property type="entry name" value="Znf_AD"/>
</dbReference>
<evidence type="ECO:0000256" key="7">
    <source>
        <dbReference type="ARBA" id="ARBA00023015"/>
    </source>
</evidence>
<dbReference type="FunFam" id="3.30.160.60:FF:000358">
    <property type="entry name" value="zinc finger protein 24"/>
    <property type="match status" value="1"/>
</dbReference>
<keyword evidence="4" id="KW-0677">Repeat</keyword>
<dbReference type="FunFam" id="3.30.160.60:FF:000733">
    <property type="entry name" value="Zinc finger protein 236 variant"/>
    <property type="match status" value="1"/>
</dbReference>
<evidence type="ECO:0000313" key="15">
    <source>
        <dbReference type="EnsemblMetazoa" id="XP_003246237.1"/>
    </source>
</evidence>
<evidence type="ECO:0000259" key="13">
    <source>
        <dbReference type="PROSITE" id="PS50157"/>
    </source>
</evidence>
<keyword evidence="8" id="KW-0238">DNA-binding</keyword>
<feature type="domain" description="C2H2-type" evidence="13">
    <location>
        <begin position="281"/>
        <end position="308"/>
    </location>
</feature>
<evidence type="ECO:0000256" key="3">
    <source>
        <dbReference type="ARBA" id="ARBA00022723"/>
    </source>
</evidence>
<keyword evidence="7" id="KW-0805">Transcription regulation</keyword>
<feature type="binding site" evidence="12">
    <location>
        <position position="66"/>
    </location>
    <ligand>
        <name>Zn(2+)</name>
        <dbReference type="ChEBI" id="CHEBI:29105"/>
    </ligand>
</feature>
<keyword evidence="6 12" id="KW-0862">Zinc</keyword>
<dbReference type="Pfam" id="PF07776">
    <property type="entry name" value="zf-AD"/>
    <property type="match status" value="1"/>
</dbReference>
<dbReference type="GeneID" id="100574980"/>
<dbReference type="PROSITE" id="PS50157">
    <property type="entry name" value="ZINC_FINGER_C2H2_2"/>
    <property type="match status" value="7"/>
</dbReference>
<dbReference type="InterPro" id="IPR013087">
    <property type="entry name" value="Znf_C2H2_type"/>
</dbReference>
<feature type="domain" description="ZAD" evidence="14">
    <location>
        <begin position="14"/>
        <end position="90"/>
    </location>
</feature>
<keyword evidence="16" id="KW-1185">Reference proteome</keyword>
<dbReference type="Gene3D" id="3.30.160.60">
    <property type="entry name" value="Classic Zinc Finger"/>
    <property type="match status" value="7"/>
</dbReference>
<keyword evidence="10" id="KW-0539">Nucleus</keyword>
<proteinExistence type="inferred from homology"/>
<accession>A0A8R1W730</accession>
<dbReference type="GO" id="GO:0008270">
    <property type="term" value="F:zinc ion binding"/>
    <property type="evidence" value="ECO:0007669"/>
    <property type="project" value="UniProtKB-UniRule"/>
</dbReference>
<dbReference type="SUPFAM" id="SSF57667">
    <property type="entry name" value="beta-beta-alpha zinc fingers"/>
    <property type="match status" value="3"/>
</dbReference>
<dbReference type="GO" id="GO:0000981">
    <property type="term" value="F:DNA-binding transcription factor activity, RNA polymerase II-specific"/>
    <property type="evidence" value="ECO:0007669"/>
    <property type="project" value="TreeGrafter"/>
</dbReference>
<comment type="similarity">
    <text evidence="2">Belongs to the krueppel C2H2-type zinc-finger protein family.</text>
</comment>
<evidence type="ECO:0000256" key="9">
    <source>
        <dbReference type="ARBA" id="ARBA00023163"/>
    </source>
</evidence>
<dbReference type="PANTHER" id="PTHR19818:SF157">
    <property type="entry name" value="C2H2-TYPE DOMAIN-CONTAINING PROTEIN"/>
    <property type="match status" value="1"/>
</dbReference>
<evidence type="ECO:0000256" key="4">
    <source>
        <dbReference type="ARBA" id="ARBA00022737"/>
    </source>
</evidence>
<evidence type="ECO:0000256" key="6">
    <source>
        <dbReference type="ARBA" id="ARBA00022833"/>
    </source>
</evidence>
<dbReference type="OrthoDB" id="6077919at2759"/>
<dbReference type="GO" id="GO:0005634">
    <property type="term" value="C:nucleus"/>
    <property type="evidence" value="ECO:0007669"/>
    <property type="project" value="UniProtKB-SubCell"/>
</dbReference>
<feature type="domain" description="C2H2-type" evidence="13">
    <location>
        <begin position="309"/>
        <end position="336"/>
    </location>
</feature>
<evidence type="ECO:0000256" key="2">
    <source>
        <dbReference type="ARBA" id="ARBA00006991"/>
    </source>
</evidence>
<evidence type="ECO:0000256" key="1">
    <source>
        <dbReference type="ARBA" id="ARBA00004123"/>
    </source>
</evidence>
<evidence type="ECO:0000313" key="16">
    <source>
        <dbReference type="Proteomes" id="UP000007819"/>
    </source>
</evidence>
<name>A0A8R1W730_ACYPI</name>
<organism evidence="15 16">
    <name type="scientific">Acyrthosiphon pisum</name>
    <name type="common">Pea aphid</name>
    <dbReference type="NCBI Taxonomy" id="7029"/>
    <lineage>
        <taxon>Eukaryota</taxon>
        <taxon>Metazoa</taxon>
        <taxon>Ecdysozoa</taxon>
        <taxon>Arthropoda</taxon>
        <taxon>Hexapoda</taxon>
        <taxon>Insecta</taxon>
        <taxon>Pterygota</taxon>
        <taxon>Neoptera</taxon>
        <taxon>Paraneoptera</taxon>
        <taxon>Hemiptera</taxon>
        <taxon>Sternorrhyncha</taxon>
        <taxon>Aphidomorpha</taxon>
        <taxon>Aphidoidea</taxon>
        <taxon>Aphididae</taxon>
        <taxon>Macrosiphini</taxon>
        <taxon>Acyrthosiphon</taxon>
    </lineage>
</organism>
<dbReference type="AlphaFoldDB" id="A0A8R1W730"/>
<dbReference type="Gene3D" id="3.40.1800.20">
    <property type="match status" value="1"/>
</dbReference>
<feature type="domain" description="C2H2-type" evidence="13">
    <location>
        <begin position="197"/>
        <end position="224"/>
    </location>
</feature>
<keyword evidence="3 12" id="KW-0479">Metal-binding</keyword>
<comment type="subcellular location">
    <subcellularLocation>
        <location evidence="1">Nucleus</location>
    </subcellularLocation>
</comment>
<evidence type="ECO:0000256" key="8">
    <source>
        <dbReference type="ARBA" id="ARBA00023125"/>
    </source>
</evidence>
<dbReference type="GO" id="GO:0045944">
    <property type="term" value="P:positive regulation of transcription by RNA polymerase II"/>
    <property type="evidence" value="ECO:0007669"/>
    <property type="project" value="UniProtKB-ARBA"/>
</dbReference>
<feature type="domain" description="C2H2-type" evidence="13">
    <location>
        <begin position="225"/>
        <end position="252"/>
    </location>
</feature>